<protein>
    <submittedName>
        <fullName evidence="2">Uncharacterized protein</fullName>
    </submittedName>
</protein>
<proteinExistence type="predicted"/>
<sequence>MEVIDRVHAHQLAPTVVVAVIAQGAIARRRIEVVIGTEAGAERPAPFRDRRVRPQLGAETVAVVEFRVPLVQVVRAHREILVQVLRIADVDRERGIAGIRVGAHRAGQQGRILGLGNGGNSEKRKDAVKIAHEWTQFRLVGDYAKLSESQSLVGTISAVWCEAAQVFGAKFLAAPQDGVHAALLFKGGTHETCSVSPRTGRGVDRRRRARQRRPGRPELPGRRQRGAAKPTQRLARHQPRHDRTGRHAHVRRHAVPRPVGHHDRCPHPLLHKRGLHGRGAGGGAVRRVPDRRARGHLQQRHPAG</sequence>
<dbReference type="InParanoid" id="B9T9H4"/>
<name>B9T9H4_RICCO</name>
<dbReference type="Proteomes" id="UP000008311">
    <property type="component" value="Unassembled WGS sequence"/>
</dbReference>
<evidence type="ECO:0000256" key="1">
    <source>
        <dbReference type="SAM" id="MobiDB-lite"/>
    </source>
</evidence>
<keyword evidence="3" id="KW-1185">Reference proteome</keyword>
<dbReference type="EMBL" id="EQ975364">
    <property type="protein sequence ID" value="EEF27491.1"/>
    <property type="molecule type" value="Genomic_DNA"/>
</dbReference>
<dbReference type="AlphaFoldDB" id="B9T9H4"/>
<feature type="compositionally biased region" description="Basic residues" evidence="1">
    <location>
        <begin position="293"/>
        <end position="304"/>
    </location>
</feature>
<feature type="compositionally biased region" description="Basic residues" evidence="1">
    <location>
        <begin position="234"/>
        <end position="255"/>
    </location>
</feature>
<evidence type="ECO:0000313" key="3">
    <source>
        <dbReference type="Proteomes" id="UP000008311"/>
    </source>
</evidence>
<evidence type="ECO:0000313" key="2">
    <source>
        <dbReference type="EMBL" id="EEF27491.1"/>
    </source>
</evidence>
<reference evidence="3" key="1">
    <citation type="journal article" date="2010" name="Nat. Biotechnol.">
        <title>Draft genome sequence of the oilseed species Ricinus communis.</title>
        <authorList>
            <person name="Chan A.P."/>
            <person name="Crabtree J."/>
            <person name="Zhao Q."/>
            <person name="Lorenzi H."/>
            <person name="Orvis J."/>
            <person name="Puiu D."/>
            <person name="Melake-Berhan A."/>
            <person name="Jones K.M."/>
            <person name="Redman J."/>
            <person name="Chen G."/>
            <person name="Cahoon E.B."/>
            <person name="Gedil M."/>
            <person name="Stanke M."/>
            <person name="Haas B.J."/>
            <person name="Wortman J.R."/>
            <person name="Fraser-Liggett C.M."/>
            <person name="Ravel J."/>
            <person name="Rabinowicz P.D."/>
        </authorList>
    </citation>
    <scope>NUCLEOTIDE SEQUENCE [LARGE SCALE GENOMIC DNA]</scope>
    <source>
        <strain evidence="3">cv. Hale</strain>
    </source>
</reference>
<gene>
    <name evidence="2" type="ORF">RCOM_0435250</name>
</gene>
<feature type="compositionally biased region" description="Basic residues" evidence="1">
    <location>
        <begin position="204"/>
        <end position="214"/>
    </location>
</feature>
<accession>B9T9H4</accession>
<feature type="region of interest" description="Disordered" evidence="1">
    <location>
        <begin position="190"/>
        <end position="304"/>
    </location>
</feature>
<organism evidence="2 3">
    <name type="scientific">Ricinus communis</name>
    <name type="common">Castor bean</name>
    <dbReference type="NCBI Taxonomy" id="3988"/>
    <lineage>
        <taxon>Eukaryota</taxon>
        <taxon>Viridiplantae</taxon>
        <taxon>Streptophyta</taxon>
        <taxon>Embryophyta</taxon>
        <taxon>Tracheophyta</taxon>
        <taxon>Spermatophyta</taxon>
        <taxon>Magnoliopsida</taxon>
        <taxon>eudicotyledons</taxon>
        <taxon>Gunneridae</taxon>
        <taxon>Pentapetalae</taxon>
        <taxon>rosids</taxon>
        <taxon>fabids</taxon>
        <taxon>Malpighiales</taxon>
        <taxon>Euphorbiaceae</taxon>
        <taxon>Acalyphoideae</taxon>
        <taxon>Acalypheae</taxon>
        <taxon>Ricinus</taxon>
    </lineage>
</organism>